<evidence type="ECO:0000256" key="2">
    <source>
        <dbReference type="ARBA" id="ARBA00022490"/>
    </source>
</evidence>
<dbReference type="InterPro" id="IPR036388">
    <property type="entry name" value="WH-like_DNA-bd_sf"/>
</dbReference>
<evidence type="ECO:0000313" key="10">
    <source>
        <dbReference type="EMBL" id="MBH1939519.1"/>
    </source>
</evidence>
<evidence type="ECO:0000256" key="3">
    <source>
        <dbReference type="ARBA" id="ARBA00023015"/>
    </source>
</evidence>
<dbReference type="InterPro" id="IPR055166">
    <property type="entry name" value="Transc_reg_Sar_Rot_HTH"/>
</dbReference>
<evidence type="ECO:0000256" key="6">
    <source>
        <dbReference type="ARBA" id="ARBA00046337"/>
    </source>
</evidence>
<comment type="similarity">
    <text evidence="6">Belongs to the SarZ family.</text>
</comment>
<evidence type="ECO:0000256" key="1">
    <source>
        <dbReference type="ARBA" id="ARBA00004496"/>
    </source>
</evidence>
<protein>
    <recommendedName>
        <fullName evidence="7">HTH-type transcriptional regulator SarZ</fullName>
    </recommendedName>
    <alternativeName>
        <fullName evidence="8">Staphylococcal accessory regulator Z</fullName>
    </alternativeName>
</protein>
<dbReference type="PROSITE" id="PS50995">
    <property type="entry name" value="HTH_MARR_2"/>
    <property type="match status" value="1"/>
</dbReference>
<dbReference type="Proteomes" id="UP000623269">
    <property type="component" value="Unassembled WGS sequence"/>
</dbReference>
<keyword evidence="5" id="KW-0804">Transcription</keyword>
<dbReference type="InterPro" id="IPR036390">
    <property type="entry name" value="WH_DNA-bd_sf"/>
</dbReference>
<keyword evidence="3" id="KW-0805">Transcription regulation</keyword>
<dbReference type="PANTHER" id="PTHR42756:SF1">
    <property type="entry name" value="TRANSCRIPTIONAL REPRESSOR OF EMRAB OPERON"/>
    <property type="match status" value="1"/>
</dbReference>
<evidence type="ECO:0000259" key="9">
    <source>
        <dbReference type="PROSITE" id="PS50995"/>
    </source>
</evidence>
<dbReference type="Pfam" id="PF22381">
    <property type="entry name" value="Staph_reg_Sar_Rot"/>
    <property type="match status" value="1"/>
</dbReference>
<dbReference type="EMBL" id="JAEAGR010000001">
    <property type="protein sequence ID" value="MBH1939519.1"/>
    <property type="molecule type" value="Genomic_DNA"/>
</dbReference>
<dbReference type="AlphaFoldDB" id="A0A8J7GX05"/>
<keyword evidence="4" id="KW-0238">DNA-binding</keyword>
<keyword evidence="11" id="KW-1185">Reference proteome</keyword>
<accession>A0A8J7GX05</accession>
<evidence type="ECO:0000256" key="4">
    <source>
        <dbReference type="ARBA" id="ARBA00023125"/>
    </source>
</evidence>
<dbReference type="GO" id="GO:0003677">
    <property type="term" value="F:DNA binding"/>
    <property type="evidence" value="ECO:0007669"/>
    <property type="project" value="UniProtKB-KW"/>
</dbReference>
<dbReference type="GO" id="GO:0005737">
    <property type="term" value="C:cytoplasm"/>
    <property type="evidence" value="ECO:0007669"/>
    <property type="project" value="UniProtKB-SubCell"/>
</dbReference>
<name>A0A8J7GX05_9FIRM</name>
<comment type="subcellular location">
    <subcellularLocation>
        <location evidence="1">Cytoplasm</location>
    </subcellularLocation>
</comment>
<keyword evidence="2" id="KW-0963">Cytoplasm</keyword>
<comment type="caution">
    <text evidence="10">The sequence shown here is derived from an EMBL/GenBank/DDBJ whole genome shotgun (WGS) entry which is preliminary data.</text>
</comment>
<dbReference type="SUPFAM" id="SSF46785">
    <property type="entry name" value="Winged helix' DNA-binding domain"/>
    <property type="match status" value="1"/>
</dbReference>
<evidence type="ECO:0000313" key="11">
    <source>
        <dbReference type="Proteomes" id="UP000623269"/>
    </source>
</evidence>
<proteinExistence type="inferred from homology"/>
<evidence type="ECO:0000256" key="7">
    <source>
        <dbReference type="ARBA" id="ARBA00047188"/>
    </source>
</evidence>
<sequence>MKNQNHANKKVTENVQKISEYDILKLDNQLCFSLYVCSKEIIRKYKPLLDPYGLTYTGYIILLALWEKDDITVKDLGRKLYLDSGTLTPMLKKLEALDFIKRTRGSKDERTVYIKLTKKGYEFKEEAKHIPEKMVCSLELDPKHGKEMLVSLHKMMDTFSSTELGE</sequence>
<gene>
    <name evidence="10" type="ORF">I5677_01265</name>
</gene>
<reference evidence="10" key="1">
    <citation type="submission" date="2020-12" db="EMBL/GenBank/DDBJ databases">
        <title>M. sibirica DSM 26468T genome.</title>
        <authorList>
            <person name="Thieme N."/>
            <person name="Rettenmaier R."/>
            <person name="Zverlov V."/>
            <person name="Liebl W."/>
        </authorList>
    </citation>
    <scope>NUCLEOTIDE SEQUENCE</scope>
    <source>
        <strain evidence="10">DSM 26468</strain>
    </source>
</reference>
<feature type="domain" description="HTH marR-type" evidence="9">
    <location>
        <begin position="27"/>
        <end position="166"/>
    </location>
</feature>
<evidence type="ECO:0000256" key="8">
    <source>
        <dbReference type="ARBA" id="ARBA00047207"/>
    </source>
</evidence>
<dbReference type="PANTHER" id="PTHR42756">
    <property type="entry name" value="TRANSCRIPTIONAL REGULATOR, MARR"/>
    <property type="match status" value="1"/>
</dbReference>
<evidence type="ECO:0000256" key="5">
    <source>
        <dbReference type="ARBA" id="ARBA00023163"/>
    </source>
</evidence>
<dbReference type="InterPro" id="IPR000835">
    <property type="entry name" value="HTH_MarR-typ"/>
</dbReference>
<dbReference type="FunFam" id="1.10.10.10:FF:000163">
    <property type="entry name" value="MarR family transcriptional regulator"/>
    <property type="match status" value="1"/>
</dbReference>
<dbReference type="PRINTS" id="PR00598">
    <property type="entry name" value="HTHMARR"/>
</dbReference>
<dbReference type="Gene3D" id="1.10.10.10">
    <property type="entry name" value="Winged helix-like DNA-binding domain superfamily/Winged helix DNA-binding domain"/>
    <property type="match status" value="1"/>
</dbReference>
<dbReference type="GO" id="GO:0003700">
    <property type="term" value="F:DNA-binding transcription factor activity"/>
    <property type="evidence" value="ECO:0007669"/>
    <property type="project" value="InterPro"/>
</dbReference>
<dbReference type="SMART" id="SM00347">
    <property type="entry name" value="HTH_MARR"/>
    <property type="match status" value="1"/>
</dbReference>
<dbReference type="RefSeq" id="WP_197659736.1">
    <property type="nucleotide sequence ID" value="NZ_JAEAGR010000001.1"/>
</dbReference>
<organism evidence="10 11">
    <name type="scientific">Mobilitalea sibirica</name>
    <dbReference type="NCBI Taxonomy" id="1462919"/>
    <lineage>
        <taxon>Bacteria</taxon>
        <taxon>Bacillati</taxon>
        <taxon>Bacillota</taxon>
        <taxon>Clostridia</taxon>
        <taxon>Lachnospirales</taxon>
        <taxon>Lachnospiraceae</taxon>
        <taxon>Mobilitalea</taxon>
    </lineage>
</organism>